<organism evidence="2 3">
    <name type="scientific">Evansella tamaricis</name>
    <dbReference type="NCBI Taxonomy" id="2069301"/>
    <lineage>
        <taxon>Bacteria</taxon>
        <taxon>Bacillati</taxon>
        <taxon>Bacillota</taxon>
        <taxon>Bacilli</taxon>
        <taxon>Bacillales</taxon>
        <taxon>Bacillaceae</taxon>
        <taxon>Evansella</taxon>
    </lineage>
</organism>
<reference evidence="2 3" key="1">
    <citation type="submission" date="2021-06" db="EMBL/GenBank/DDBJ databases">
        <title>Bacillus sp. RD4P76, an endophyte from a halophyte.</title>
        <authorList>
            <person name="Sun J.-Q."/>
        </authorList>
    </citation>
    <scope>NUCLEOTIDE SEQUENCE [LARGE SCALE GENOMIC DNA]</scope>
    <source>
        <strain evidence="2 3">CGMCC 1.15917</strain>
    </source>
</reference>
<dbReference type="Pfam" id="PF02645">
    <property type="entry name" value="DegV"/>
    <property type="match status" value="1"/>
</dbReference>
<dbReference type="PANTHER" id="PTHR33434">
    <property type="entry name" value="DEGV DOMAIN-CONTAINING PROTEIN DR_1986-RELATED"/>
    <property type="match status" value="1"/>
</dbReference>
<dbReference type="Proteomes" id="UP000784880">
    <property type="component" value="Unassembled WGS sequence"/>
</dbReference>
<name>A0ABS6JFX3_9BACI</name>
<evidence type="ECO:0000256" key="1">
    <source>
        <dbReference type="ARBA" id="ARBA00023121"/>
    </source>
</evidence>
<sequence length="283" mass="31113">MGKKIAFVTDTTAFIPEELKAHPDVYVVPIVIISEENQYEDGVDLSSNELYEMIRTSKKVPKTSQPSVGKFEELYTELKQNYDHAIAIHVSNKLSGTIASSTNGKNQAEFDVEVVDSLSLSDGITSLLLKGLELADQGVDFKEIAKDLRESASRSKNLILLGSLEQLYKGGRMSGAQFLLGNVLQIKPILSIDENGELGLKERVRSEKKATNRIVELLKQSCEENKVSRLGIMHGNVPEKAVELKEKVENAIPGLEIIIGEISSSLAVHGGEGTVAMFWQQEK</sequence>
<keyword evidence="3" id="KW-1185">Reference proteome</keyword>
<dbReference type="InterPro" id="IPR003797">
    <property type="entry name" value="DegV"/>
</dbReference>
<dbReference type="InterPro" id="IPR050270">
    <property type="entry name" value="DegV_domain_contain"/>
</dbReference>
<dbReference type="RefSeq" id="WP_217066748.1">
    <property type="nucleotide sequence ID" value="NZ_JAHQCS010000102.1"/>
</dbReference>
<evidence type="ECO:0000313" key="2">
    <source>
        <dbReference type="EMBL" id="MBU9712570.1"/>
    </source>
</evidence>
<dbReference type="PANTHER" id="PTHR33434:SF2">
    <property type="entry name" value="FATTY ACID-BINDING PROTEIN TM_1468"/>
    <property type="match status" value="1"/>
</dbReference>
<dbReference type="NCBIfam" id="TIGR00762">
    <property type="entry name" value="DegV"/>
    <property type="match status" value="1"/>
</dbReference>
<proteinExistence type="predicted"/>
<dbReference type="EMBL" id="JAHQCS010000102">
    <property type="protein sequence ID" value="MBU9712570.1"/>
    <property type="molecule type" value="Genomic_DNA"/>
</dbReference>
<evidence type="ECO:0000313" key="3">
    <source>
        <dbReference type="Proteomes" id="UP000784880"/>
    </source>
</evidence>
<protein>
    <submittedName>
        <fullName evidence="2">DegV family protein</fullName>
    </submittedName>
</protein>
<keyword evidence="1" id="KW-0446">Lipid-binding</keyword>
<gene>
    <name evidence="2" type="ORF">KS419_12540</name>
</gene>
<dbReference type="PROSITE" id="PS51482">
    <property type="entry name" value="DEGV"/>
    <property type="match status" value="1"/>
</dbReference>
<comment type="caution">
    <text evidence="2">The sequence shown here is derived from an EMBL/GenBank/DDBJ whole genome shotgun (WGS) entry which is preliminary data.</text>
</comment>
<accession>A0ABS6JFX3</accession>